<feature type="non-terminal residue" evidence="1">
    <location>
        <position position="1"/>
    </location>
</feature>
<dbReference type="EMBL" id="AP014960">
    <property type="protein sequence ID" value="BAS89318.1"/>
    <property type="molecule type" value="Genomic_DNA"/>
</dbReference>
<evidence type="ECO:0000313" key="2">
    <source>
        <dbReference type="Proteomes" id="UP000059680"/>
    </source>
</evidence>
<dbReference type="Gramene" id="Os04t0437600-02">
    <property type="protein sequence ID" value="Os04t0437600-02"/>
    <property type="gene ID" value="Os04g0437600"/>
</dbReference>
<dbReference type="AlphaFoldDB" id="A0A0P0WAT7"/>
<reference evidence="1 2" key="3">
    <citation type="journal article" date="2013" name="Rice">
        <title>Improvement of the Oryza sativa Nipponbare reference genome using next generation sequence and optical map data.</title>
        <authorList>
            <person name="Kawahara Y."/>
            <person name="de la Bastide M."/>
            <person name="Hamilton J.P."/>
            <person name="Kanamori H."/>
            <person name="McCombie W.R."/>
            <person name="Ouyang S."/>
            <person name="Schwartz D.C."/>
            <person name="Tanaka T."/>
            <person name="Wu J."/>
            <person name="Zhou S."/>
            <person name="Childs K.L."/>
            <person name="Davidson R.M."/>
            <person name="Lin H."/>
            <person name="Quesada-Ocampo L."/>
            <person name="Vaillancourt B."/>
            <person name="Sakai H."/>
            <person name="Lee S.S."/>
            <person name="Kim J."/>
            <person name="Numa H."/>
            <person name="Itoh T."/>
            <person name="Buell C.R."/>
            <person name="Matsumoto T."/>
        </authorList>
    </citation>
    <scope>NUCLEOTIDE SEQUENCE [LARGE SCALE GENOMIC DNA]</scope>
    <source>
        <strain evidence="2">cv. Nipponbare</strain>
    </source>
</reference>
<proteinExistence type="predicted"/>
<keyword evidence="2" id="KW-1185">Reference proteome</keyword>
<dbReference type="Proteomes" id="UP000059680">
    <property type="component" value="Chromosome 4"/>
</dbReference>
<sequence length="36" mass="4249">SSYMMNETRRIPTISDTWQDISQLKVQSPYGSPKRF</sequence>
<protein>
    <submittedName>
        <fullName evidence="1">Os04g0437600 protein</fullName>
    </submittedName>
</protein>
<gene>
    <name evidence="1" type="ordered locus">Os04g0437600</name>
    <name evidence="1" type="ORF">OSNPB_040437600</name>
</gene>
<evidence type="ECO:0000313" key="1">
    <source>
        <dbReference type="EMBL" id="BAS89318.1"/>
    </source>
</evidence>
<dbReference type="ExpressionAtlas" id="A0A0P0WAT7">
    <property type="expression patterns" value="baseline and differential"/>
</dbReference>
<reference evidence="1 2" key="2">
    <citation type="journal article" date="2013" name="Plant Cell Physiol.">
        <title>Rice Annotation Project Database (RAP-DB): an integrative and interactive database for rice genomics.</title>
        <authorList>
            <person name="Sakai H."/>
            <person name="Lee S.S."/>
            <person name="Tanaka T."/>
            <person name="Numa H."/>
            <person name="Kim J."/>
            <person name="Kawahara Y."/>
            <person name="Wakimoto H."/>
            <person name="Yang C.C."/>
            <person name="Iwamoto M."/>
            <person name="Abe T."/>
            <person name="Yamada Y."/>
            <person name="Muto A."/>
            <person name="Inokuchi H."/>
            <person name="Ikemura T."/>
            <person name="Matsumoto T."/>
            <person name="Sasaki T."/>
            <person name="Itoh T."/>
        </authorList>
    </citation>
    <scope>NUCLEOTIDE SEQUENCE [LARGE SCALE GENOMIC DNA]</scope>
    <source>
        <strain evidence="2">cv. Nipponbare</strain>
    </source>
</reference>
<reference evidence="2" key="1">
    <citation type="journal article" date="2005" name="Nature">
        <title>The map-based sequence of the rice genome.</title>
        <authorList>
            <consortium name="International rice genome sequencing project (IRGSP)"/>
            <person name="Matsumoto T."/>
            <person name="Wu J."/>
            <person name="Kanamori H."/>
            <person name="Katayose Y."/>
            <person name="Fujisawa M."/>
            <person name="Namiki N."/>
            <person name="Mizuno H."/>
            <person name="Yamamoto K."/>
            <person name="Antonio B.A."/>
            <person name="Baba T."/>
            <person name="Sakata K."/>
            <person name="Nagamura Y."/>
            <person name="Aoki H."/>
            <person name="Arikawa K."/>
            <person name="Arita K."/>
            <person name="Bito T."/>
            <person name="Chiden Y."/>
            <person name="Fujitsuka N."/>
            <person name="Fukunaka R."/>
            <person name="Hamada M."/>
            <person name="Harada C."/>
            <person name="Hayashi A."/>
            <person name="Hijishita S."/>
            <person name="Honda M."/>
            <person name="Hosokawa S."/>
            <person name="Ichikawa Y."/>
            <person name="Idonuma A."/>
            <person name="Iijima M."/>
            <person name="Ikeda M."/>
            <person name="Ikeno M."/>
            <person name="Ito K."/>
            <person name="Ito S."/>
            <person name="Ito T."/>
            <person name="Ito Y."/>
            <person name="Ito Y."/>
            <person name="Iwabuchi A."/>
            <person name="Kamiya K."/>
            <person name="Karasawa W."/>
            <person name="Kurita K."/>
            <person name="Katagiri S."/>
            <person name="Kikuta A."/>
            <person name="Kobayashi H."/>
            <person name="Kobayashi N."/>
            <person name="Machita K."/>
            <person name="Maehara T."/>
            <person name="Masukawa M."/>
            <person name="Mizubayashi T."/>
            <person name="Mukai Y."/>
            <person name="Nagasaki H."/>
            <person name="Nagata Y."/>
            <person name="Naito S."/>
            <person name="Nakashima M."/>
            <person name="Nakama Y."/>
            <person name="Nakamichi Y."/>
            <person name="Nakamura M."/>
            <person name="Meguro A."/>
            <person name="Negishi M."/>
            <person name="Ohta I."/>
            <person name="Ohta T."/>
            <person name="Okamoto M."/>
            <person name="Ono N."/>
            <person name="Saji S."/>
            <person name="Sakaguchi M."/>
            <person name="Sakai K."/>
            <person name="Shibata M."/>
            <person name="Shimokawa T."/>
            <person name="Song J."/>
            <person name="Takazaki Y."/>
            <person name="Terasawa K."/>
            <person name="Tsugane M."/>
            <person name="Tsuji K."/>
            <person name="Ueda S."/>
            <person name="Waki K."/>
            <person name="Yamagata H."/>
            <person name="Yamamoto M."/>
            <person name="Yamamoto S."/>
            <person name="Yamane H."/>
            <person name="Yoshiki S."/>
            <person name="Yoshihara R."/>
            <person name="Yukawa K."/>
            <person name="Zhong H."/>
            <person name="Yano M."/>
            <person name="Yuan Q."/>
            <person name="Ouyang S."/>
            <person name="Liu J."/>
            <person name="Jones K.M."/>
            <person name="Gansberger K."/>
            <person name="Moffat K."/>
            <person name="Hill J."/>
            <person name="Bera J."/>
            <person name="Fadrosh D."/>
            <person name="Jin S."/>
            <person name="Johri S."/>
            <person name="Kim M."/>
            <person name="Overton L."/>
            <person name="Reardon M."/>
            <person name="Tsitrin T."/>
            <person name="Vuong H."/>
            <person name="Weaver B."/>
            <person name="Ciecko A."/>
            <person name="Tallon L."/>
            <person name="Jackson J."/>
            <person name="Pai G."/>
            <person name="Aken S.V."/>
            <person name="Utterback T."/>
            <person name="Reidmuller S."/>
            <person name="Feldblyum T."/>
            <person name="Hsiao J."/>
            <person name="Zismann V."/>
            <person name="Iobst S."/>
            <person name="de Vazeille A.R."/>
            <person name="Buell C.R."/>
            <person name="Ying K."/>
            <person name="Li Y."/>
            <person name="Lu T."/>
            <person name="Huang Y."/>
            <person name="Zhao Q."/>
            <person name="Feng Q."/>
            <person name="Zhang L."/>
            <person name="Zhu J."/>
            <person name="Weng Q."/>
            <person name="Mu J."/>
            <person name="Lu Y."/>
            <person name="Fan D."/>
            <person name="Liu Y."/>
            <person name="Guan J."/>
            <person name="Zhang Y."/>
            <person name="Yu S."/>
            <person name="Liu X."/>
            <person name="Zhang Y."/>
            <person name="Hong G."/>
            <person name="Han B."/>
            <person name="Choisne N."/>
            <person name="Demange N."/>
            <person name="Orjeda G."/>
            <person name="Samain S."/>
            <person name="Cattolico L."/>
            <person name="Pelletier E."/>
            <person name="Couloux A."/>
            <person name="Segurens B."/>
            <person name="Wincker P."/>
            <person name="D'Hont A."/>
            <person name="Scarpelli C."/>
            <person name="Weissenbach J."/>
            <person name="Salanoubat M."/>
            <person name="Quetier F."/>
            <person name="Yu Y."/>
            <person name="Kim H.R."/>
            <person name="Rambo T."/>
            <person name="Currie J."/>
            <person name="Collura K."/>
            <person name="Luo M."/>
            <person name="Yang T."/>
            <person name="Ammiraju J.S.S."/>
            <person name="Engler F."/>
            <person name="Soderlund C."/>
            <person name="Wing R.A."/>
            <person name="Palmer L.E."/>
            <person name="de la Bastide M."/>
            <person name="Spiegel L."/>
            <person name="Nascimento L."/>
            <person name="Zutavern T."/>
            <person name="O'Shaughnessy A."/>
            <person name="Dike S."/>
            <person name="Dedhia N."/>
            <person name="Preston R."/>
            <person name="Balija V."/>
            <person name="McCombie W.R."/>
            <person name="Chow T."/>
            <person name="Chen H."/>
            <person name="Chung M."/>
            <person name="Chen C."/>
            <person name="Shaw J."/>
            <person name="Wu H."/>
            <person name="Hsiao K."/>
            <person name="Chao Y."/>
            <person name="Chu M."/>
            <person name="Cheng C."/>
            <person name="Hour A."/>
            <person name="Lee P."/>
            <person name="Lin S."/>
            <person name="Lin Y."/>
            <person name="Liou J."/>
            <person name="Liu S."/>
            <person name="Hsing Y."/>
            <person name="Raghuvanshi S."/>
            <person name="Mohanty A."/>
            <person name="Bharti A.K."/>
            <person name="Gaur A."/>
            <person name="Gupta V."/>
            <person name="Kumar D."/>
            <person name="Ravi V."/>
            <person name="Vij S."/>
            <person name="Kapur A."/>
            <person name="Khurana P."/>
            <person name="Khurana P."/>
            <person name="Khurana J.P."/>
            <person name="Tyagi A.K."/>
            <person name="Gaikwad K."/>
            <person name="Singh A."/>
            <person name="Dalal V."/>
            <person name="Srivastava S."/>
            <person name="Dixit A."/>
            <person name="Pal A.K."/>
            <person name="Ghazi I.A."/>
            <person name="Yadav M."/>
            <person name="Pandit A."/>
            <person name="Bhargava A."/>
            <person name="Sureshbabu K."/>
            <person name="Batra K."/>
            <person name="Sharma T.R."/>
            <person name="Mohapatra T."/>
            <person name="Singh N.K."/>
            <person name="Messing J."/>
            <person name="Nelson A.B."/>
            <person name="Fuks G."/>
            <person name="Kavchok S."/>
            <person name="Keizer G."/>
            <person name="Linton E."/>
            <person name="Llaca V."/>
            <person name="Song R."/>
            <person name="Tanyolac B."/>
            <person name="Young S."/>
            <person name="Ho-Il K."/>
            <person name="Hahn J.H."/>
            <person name="Sangsakoo G."/>
            <person name="Vanavichit A."/>
            <person name="de Mattos Luiz.A.T."/>
            <person name="Zimmer P.D."/>
            <person name="Malone G."/>
            <person name="Dellagostin O."/>
            <person name="de Oliveira A.C."/>
            <person name="Bevan M."/>
            <person name="Bancroft I."/>
            <person name="Minx P."/>
            <person name="Cordum H."/>
            <person name="Wilson R."/>
            <person name="Cheng Z."/>
            <person name="Jin W."/>
            <person name="Jiang J."/>
            <person name="Leong S.A."/>
            <person name="Iwama H."/>
            <person name="Gojobori T."/>
            <person name="Itoh T."/>
            <person name="Niimura Y."/>
            <person name="Fujii Y."/>
            <person name="Habara T."/>
            <person name="Sakai H."/>
            <person name="Sato Y."/>
            <person name="Wilson G."/>
            <person name="Kumar K."/>
            <person name="McCouch S."/>
            <person name="Juretic N."/>
            <person name="Hoen D."/>
            <person name="Wright S."/>
            <person name="Bruskiewich R."/>
            <person name="Bureau T."/>
            <person name="Miyao A."/>
            <person name="Hirochika H."/>
            <person name="Nishikawa T."/>
            <person name="Kadowaki K."/>
            <person name="Sugiura M."/>
            <person name="Burr B."/>
            <person name="Sasaki T."/>
        </authorList>
    </citation>
    <scope>NUCLEOTIDE SEQUENCE [LARGE SCALE GENOMIC DNA]</scope>
    <source>
        <strain evidence="2">cv. Nipponbare</strain>
    </source>
</reference>
<accession>A0A0P0WAT7</accession>
<organism evidence="1 2">
    <name type="scientific">Oryza sativa subsp. japonica</name>
    <name type="common">Rice</name>
    <dbReference type="NCBI Taxonomy" id="39947"/>
    <lineage>
        <taxon>Eukaryota</taxon>
        <taxon>Viridiplantae</taxon>
        <taxon>Streptophyta</taxon>
        <taxon>Embryophyta</taxon>
        <taxon>Tracheophyta</taxon>
        <taxon>Spermatophyta</taxon>
        <taxon>Magnoliopsida</taxon>
        <taxon>Liliopsida</taxon>
        <taxon>Poales</taxon>
        <taxon>Poaceae</taxon>
        <taxon>BOP clade</taxon>
        <taxon>Oryzoideae</taxon>
        <taxon>Oryzeae</taxon>
        <taxon>Oryzinae</taxon>
        <taxon>Oryza</taxon>
        <taxon>Oryza sativa</taxon>
    </lineage>
</organism>
<name>A0A0P0WAT7_ORYSJ</name>